<dbReference type="EMBL" id="JACGCM010000816">
    <property type="protein sequence ID" value="KAF6165971.1"/>
    <property type="molecule type" value="Genomic_DNA"/>
</dbReference>
<evidence type="ECO:0000256" key="1">
    <source>
        <dbReference type="SAM" id="MobiDB-lite"/>
    </source>
</evidence>
<dbReference type="Proteomes" id="UP000541444">
    <property type="component" value="Unassembled WGS sequence"/>
</dbReference>
<accession>A0A7J7NFH1</accession>
<sequence>MASPVKDEPRKEAGNEEEEDDELFEINLEAVSSIPPPMYWEGCVTSTGSALFSNCLLPVSHVSSAVPITSANSCRRNRINDRVCSYRYLGYSSFSQYLMCVDPNGNNHVSEQHPVLSLKFLNPI</sequence>
<proteinExistence type="predicted"/>
<keyword evidence="3" id="KW-1185">Reference proteome</keyword>
<name>A0A7J7NFH1_9MAGN</name>
<protein>
    <submittedName>
        <fullName evidence="2">Uncharacterized protein</fullName>
    </submittedName>
</protein>
<feature type="region of interest" description="Disordered" evidence="1">
    <location>
        <begin position="1"/>
        <end position="22"/>
    </location>
</feature>
<evidence type="ECO:0000313" key="3">
    <source>
        <dbReference type="Proteomes" id="UP000541444"/>
    </source>
</evidence>
<gene>
    <name evidence="2" type="ORF">GIB67_012868</name>
</gene>
<comment type="caution">
    <text evidence="2">The sequence shown here is derived from an EMBL/GenBank/DDBJ whole genome shotgun (WGS) entry which is preliminary data.</text>
</comment>
<reference evidence="2 3" key="1">
    <citation type="journal article" date="2020" name="IScience">
        <title>Genome Sequencing of the Endangered Kingdonia uniflora (Circaeasteraceae, Ranunculales) Reveals Potential Mechanisms of Evolutionary Specialization.</title>
        <authorList>
            <person name="Sun Y."/>
            <person name="Deng T."/>
            <person name="Zhang A."/>
            <person name="Moore M.J."/>
            <person name="Landis J.B."/>
            <person name="Lin N."/>
            <person name="Zhang H."/>
            <person name="Zhang X."/>
            <person name="Huang J."/>
            <person name="Zhang X."/>
            <person name="Sun H."/>
            <person name="Wang H."/>
        </authorList>
    </citation>
    <scope>NUCLEOTIDE SEQUENCE [LARGE SCALE GENOMIC DNA]</scope>
    <source>
        <strain evidence="2">TB1705</strain>
        <tissue evidence="2">Leaf</tissue>
    </source>
</reference>
<dbReference type="OrthoDB" id="1938940at2759"/>
<dbReference type="AlphaFoldDB" id="A0A7J7NFH1"/>
<evidence type="ECO:0000313" key="2">
    <source>
        <dbReference type="EMBL" id="KAF6165971.1"/>
    </source>
</evidence>
<feature type="compositionally biased region" description="Basic and acidic residues" evidence="1">
    <location>
        <begin position="1"/>
        <end position="14"/>
    </location>
</feature>
<organism evidence="2 3">
    <name type="scientific">Kingdonia uniflora</name>
    <dbReference type="NCBI Taxonomy" id="39325"/>
    <lineage>
        <taxon>Eukaryota</taxon>
        <taxon>Viridiplantae</taxon>
        <taxon>Streptophyta</taxon>
        <taxon>Embryophyta</taxon>
        <taxon>Tracheophyta</taxon>
        <taxon>Spermatophyta</taxon>
        <taxon>Magnoliopsida</taxon>
        <taxon>Ranunculales</taxon>
        <taxon>Circaeasteraceae</taxon>
        <taxon>Kingdonia</taxon>
    </lineage>
</organism>